<sequence>MVAVPADGAGDSTGWDGIDVAPLVQLAQNQLESILRLIPDSKTLFIDPTLAGPLGLMADLAALRQRGVERMFWMEETPASVTAVHIHASTKHLLYLCRPDTRWLRTILAHYTADKAEGDLQHEYTVAFVPHRTEPCVQFLRTHHCLDSIQLLDLGLEFSVLSQDVLSLEDPFAWPRIFLQGDHTSLFHAAQALITLQRMWGLFPRIVGKGDWANRLCDLLVRQRQEALVSDEDPAALKTPAPDIDALIVLDRMVDLATPMLTQLTYEGLIDEVMGMSSGFLEVDASWVGAAQSAGTGAHRKIRLDGAQDALFDSVRDDNFAVVGEKLHAAAKQLSSDYEGRHQANTVQELRAFVNRLGTLQSGHSSLRLHTCITEHLLQTTNTDHFHFLLEVQQNLVAGAPIAPLLQAIDELVDLGAPFLDIIRVACLASYIHGGLKATWLDSFRTTVVHAFGSVCLPQLIALERMRILYPAPPSSVKVPRASKFTNVLKPLRLIDDDVNERAPSDVGYVYSGYAPLSVRLVQTICQHEQTLRERQKNPHVYPQAARIAGWHGVDETVLQLPGATFDFIPTDMIEAPPMADDKIRTTVIFFVGGVTYAEIAALRLMSRQQRTRRFLIATTSIMNGNKMLKDLYV</sequence>
<dbReference type="InterPro" id="IPR036045">
    <property type="entry name" value="Sec1-like_sf"/>
</dbReference>
<dbReference type="OrthoDB" id="10262287at2759"/>
<keyword evidence="2" id="KW-0472">Membrane</keyword>
<protein>
    <submittedName>
        <fullName evidence="3">Vacuolar protein sorting-associated protein 33A</fullName>
    </submittedName>
</protein>
<feature type="transmembrane region" description="Helical" evidence="2">
    <location>
        <begin position="588"/>
        <end position="606"/>
    </location>
</feature>
<dbReference type="Proteomes" id="UP000269793">
    <property type="component" value="Chromosome I"/>
</dbReference>
<accession>A0A3G2S073</accession>
<dbReference type="STRING" id="425264.A0A3G2S073"/>
<comment type="similarity">
    <text evidence="1">Belongs to the STXBP/unc-18/SEC1 family.</text>
</comment>
<dbReference type="GO" id="GO:0016192">
    <property type="term" value="P:vesicle-mediated transport"/>
    <property type="evidence" value="ECO:0007669"/>
    <property type="project" value="InterPro"/>
</dbReference>
<evidence type="ECO:0000256" key="2">
    <source>
        <dbReference type="SAM" id="Phobius"/>
    </source>
</evidence>
<dbReference type="InterPro" id="IPR043155">
    <property type="entry name" value="VPS33_dom3b"/>
</dbReference>
<dbReference type="Pfam" id="PF00995">
    <property type="entry name" value="Sec1"/>
    <property type="match status" value="1"/>
</dbReference>
<evidence type="ECO:0000313" key="3">
    <source>
        <dbReference type="EMBL" id="AYO41441.1"/>
    </source>
</evidence>
<dbReference type="Gene3D" id="3.90.830.10">
    <property type="entry name" value="Syntaxin Binding Protein 1, Chain A, domain 2"/>
    <property type="match status" value="1"/>
</dbReference>
<dbReference type="InterPro" id="IPR027482">
    <property type="entry name" value="Sec1-like_dom2"/>
</dbReference>
<dbReference type="InterPro" id="IPR043127">
    <property type="entry name" value="Sec-1-like_dom3a"/>
</dbReference>
<keyword evidence="4" id="KW-1185">Reference proteome</keyword>
<name>A0A3G2S073_MALR7</name>
<reference evidence="3 4" key="1">
    <citation type="submission" date="2018-10" db="EMBL/GenBank/DDBJ databases">
        <title>Complete genome sequence of Malassezia restricta CBS 7877.</title>
        <authorList>
            <person name="Morand S.C."/>
            <person name="Bertignac M."/>
            <person name="Iltis A."/>
            <person name="Kolder I."/>
            <person name="Pirovano W."/>
            <person name="Jourdain R."/>
            <person name="Clavaud C."/>
        </authorList>
    </citation>
    <scope>NUCLEOTIDE SEQUENCE [LARGE SCALE GENOMIC DNA]</scope>
    <source>
        <strain evidence="3 4">CBS 7877</strain>
    </source>
</reference>
<dbReference type="Gene3D" id="3.40.50.1910">
    <property type="match status" value="1"/>
</dbReference>
<keyword evidence="2" id="KW-1133">Transmembrane helix</keyword>
<dbReference type="AlphaFoldDB" id="A0A3G2S073"/>
<dbReference type="VEuPathDB" id="FungiDB:DNF11_0491"/>
<keyword evidence="2" id="KW-0812">Transmembrane</keyword>
<dbReference type="SUPFAM" id="SSF56815">
    <property type="entry name" value="Sec1/munc18-like (SM) proteins"/>
    <property type="match status" value="1"/>
</dbReference>
<organism evidence="3 4">
    <name type="scientific">Malassezia restricta (strain ATCC 96810 / NBRC 103918 / CBS 7877)</name>
    <name type="common">Seborrheic dermatitis infection agent</name>
    <dbReference type="NCBI Taxonomy" id="425264"/>
    <lineage>
        <taxon>Eukaryota</taxon>
        <taxon>Fungi</taxon>
        <taxon>Dikarya</taxon>
        <taxon>Basidiomycota</taxon>
        <taxon>Ustilaginomycotina</taxon>
        <taxon>Malasseziomycetes</taxon>
        <taxon>Malasseziales</taxon>
        <taxon>Malasseziaceae</taxon>
        <taxon>Malassezia</taxon>
    </lineage>
</organism>
<dbReference type="Gene3D" id="3.40.50.2060">
    <property type="match status" value="1"/>
</dbReference>
<proteinExistence type="inferred from homology"/>
<evidence type="ECO:0000313" key="4">
    <source>
        <dbReference type="Proteomes" id="UP000269793"/>
    </source>
</evidence>
<dbReference type="Gene3D" id="1.25.40.850">
    <property type="match status" value="1"/>
</dbReference>
<dbReference type="InterPro" id="IPR043154">
    <property type="entry name" value="Sec-1-like_dom1"/>
</dbReference>
<gene>
    <name evidence="3" type="primary">VPS33A</name>
    <name evidence="3" type="ORF">DNF11_0491</name>
</gene>
<dbReference type="InterPro" id="IPR001619">
    <property type="entry name" value="Sec1-like"/>
</dbReference>
<dbReference type="PANTHER" id="PTHR11679">
    <property type="entry name" value="VESICLE PROTEIN SORTING-ASSOCIATED"/>
    <property type="match status" value="1"/>
</dbReference>
<dbReference type="EMBL" id="CP033148">
    <property type="protein sequence ID" value="AYO41441.1"/>
    <property type="molecule type" value="Genomic_DNA"/>
</dbReference>
<evidence type="ECO:0000256" key="1">
    <source>
        <dbReference type="ARBA" id="ARBA00009884"/>
    </source>
</evidence>